<feature type="region of interest" description="Disordered" evidence="1">
    <location>
        <begin position="119"/>
        <end position="155"/>
    </location>
</feature>
<comment type="caution">
    <text evidence="2">The sequence shown here is derived from an EMBL/GenBank/DDBJ whole genome shotgun (WGS) entry which is preliminary data.</text>
</comment>
<accession>A0A9N7Z2N9</accession>
<proteinExistence type="predicted"/>
<feature type="compositionally biased region" description="Low complexity" evidence="1">
    <location>
        <begin position="122"/>
        <end position="136"/>
    </location>
</feature>
<evidence type="ECO:0000256" key="1">
    <source>
        <dbReference type="SAM" id="MobiDB-lite"/>
    </source>
</evidence>
<dbReference type="AlphaFoldDB" id="A0A9N7Z2N9"/>
<evidence type="ECO:0000313" key="2">
    <source>
        <dbReference type="EMBL" id="CAB1446660.1"/>
    </source>
</evidence>
<reference evidence="2" key="1">
    <citation type="submission" date="2020-03" db="EMBL/GenBank/DDBJ databases">
        <authorList>
            <person name="Weist P."/>
        </authorList>
    </citation>
    <scope>NUCLEOTIDE SEQUENCE</scope>
</reference>
<feature type="region of interest" description="Disordered" evidence="1">
    <location>
        <begin position="245"/>
        <end position="268"/>
    </location>
</feature>
<sequence length="268" mass="28515">MVPARDKRYLTLELSRTTNDADHKNFGSAFGKERVPAESRHRAAAVGFTLPVAARVYVFRCFSCFDADVSYSGLSREILLKHTADRPKSRSAQLRLLQLCAHKGIMNDSGVMKQELRAALQDGSPDESSGPGSSAGKEPAPQSEGSERSSNPRVFGERRHSAYQGLIKPSWAICTVRPLGIGIKTEEAAKGLGSIQRVLTEAVTAGKSCKCDASTAAASSPRSPSHVLPIFKGSRVPGVGVGARGGAGAQDCVTSSEVTDNKEWASDR</sequence>
<dbReference type="Proteomes" id="UP001153269">
    <property type="component" value="Unassembled WGS sequence"/>
</dbReference>
<keyword evidence="3" id="KW-1185">Reference proteome</keyword>
<organism evidence="2 3">
    <name type="scientific">Pleuronectes platessa</name>
    <name type="common">European plaice</name>
    <dbReference type="NCBI Taxonomy" id="8262"/>
    <lineage>
        <taxon>Eukaryota</taxon>
        <taxon>Metazoa</taxon>
        <taxon>Chordata</taxon>
        <taxon>Craniata</taxon>
        <taxon>Vertebrata</taxon>
        <taxon>Euteleostomi</taxon>
        <taxon>Actinopterygii</taxon>
        <taxon>Neopterygii</taxon>
        <taxon>Teleostei</taxon>
        <taxon>Neoteleostei</taxon>
        <taxon>Acanthomorphata</taxon>
        <taxon>Carangaria</taxon>
        <taxon>Pleuronectiformes</taxon>
        <taxon>Pleuronectoidei</taxon>
        <taxon>Pleuronectidae</taxon>
        <taxon>Pleuronectes</taxon>
    </lineage>
</organism>
<gene>
    <name evidence="2" type="ORF">PLEPLA_LOCUS34384</name>
</gene>
<dbReference type="EMBL" id="CADEAL010003923">
    <property type="protein sequence ID" value="CAB1446660.1"/>
    <property type="molecule type" value="Genomic_DNA"/>
</dbReference>
<evidence type="ECO:0000313" key="3">
    <source>
        <dbReference type="Proteomes" id="UP001153269"/>
    </source>
</evidence>
<feature type="compositionally biased region" description="Basic and acidic residues" evidence="1">
    <location>
        <begin position="259"/>
        <end position="268"/>
    </location>
</feature>
<name>A0A9N7Z2N9_PLEPL</name>
<protein>
    <submittedName>
        <fullName evidence="2">Uncharacterized protein</fullName>
    </submittedName>
</protein>